<keyword evidence="1" id="KW-0175">Coiled coil</keyword>
<feature type="coiled-coil region" evidence="1">
    <location>
        <begin position="28"/>
        <end position="59"/>
    </location>
</feature>
<evidence type="ECO:0000256" key="1">
    <source>
        <dbReference type="SAM" id="Coils"/>
    </source>
</evidence>
<dbReference type="AlphaFoldDB" id="A0A1W1DCY5"/>
<organism evidence="2">
    <name type="scientific">hydrothermal vent metagenome</name>
    <dbReference type="NCBI Taxonomy" id="652676"/>
    <lineage>
        <taxon>unclassified sequences</taxon>
        <taxon>metagenomes</taxon>
        <taxon>ecological metagenomes</taxon>
    </lineage>
</organism>
<reference evidence="2" key="1">
    <citation type="submission" date="2016-10" db="EMBL/GenBank/DDBJ databases">
        <authorList>
            <person name="de Groot N.N."/>
        </authorList>
    </citation>
    <scope>NUCLEOTIDE SEQUENCE</scope>
</reference>
<evidence type="ECO:0000313" key="2">
    <source>
        <dbReference type="EMBL" id="SFV78991.1"/>
    </source>
</evidence>
<accession>A0A1W1DCY5</accession>
<gene>
    <name evidence="2" type="ORF">MNB_SUP05-11-628</name>
</gene>
<sequence>MRRIVKLFDYLKTRPTAEIESDRKRELKDQKAAEFKKQQAELDAKKAELKKQLRALGGNTEGTSF</sequence>
<proteinExistence type="predicted"/>
<protein>
    <submittedName>
        <fullName evidence="2">21 kDa hemolysin</fullName>
    </submittedName>
</protein>
<name>A0A1W1DCY5_9ZZZZ</name>
<dbReference type="EMBL" id="FPHS01000083">
    <property type="protein sequence ID" value="SFV78991.1"/>
    <property type="molecule type" value="Genomic_DNA"/>
</dbReference>